<evidence type="ECO:0000313" key="2">
    <source>
        <dbReference type="Proteomes" id="UP000075288"/>
    </source>
</evidence>
<gene>
    <name evidence="1" type="ORF">B4098_1648</name>
</gene>
<dbReference type="EMBL" id="LQYG01000017">
    <property type="protein sequence ID" value="KYC65386.1"/>
    <property type="molecule type" value="Genomic_DNA"/>
</dbReference>
<dbReference type="AlphaFoldDB" id="A0A150K7L1"/>
<dbReference type="Proteomes" id="UP000075288">
    <property type="component" value="Unassembled WGS sequence"/>
</dbReference>
<reference evidence="1 2" key="1">
    <citation type="submission" date="2016-01" db="EMBL/GenBank/DDBJ databases">
        <title>Genome Sequences of Twelve Sporeforming Bacillus Species Isolated from Foods.</title>
        <authorList>
            <person name="Berendsen E.M."/>
            <person name="Wells-Bennik M.H."/>
            <person name="Krawcyk A.O."/>
            <person name="De Jong A."/>
            <person name="Holsappel S."/>
            <person name="Eijlander R.T."/>
            <person name="Kuipers O.P."/>
        </authorList>
    </citation>
    <scope>NUCLEOTIDE SEQUENCE [LARGE SCALE GENOMIC DNA]</scope>
    <source>
        <strain evidence="1 2">B4098</strain>
    </source>
</reference>
<comment type="caution">
    <text evidence="1">The sequence shown here is derived from an EMBL/GenBank/DDBJ whole genome shotgun (WGS) entry which is preliminary data.</text>
</comment>
<accession>A0A150K7L1</accession>
<dbReference type="PATRIC" id="fig|1398.26.peg.1488"/>
<name>A0A150K7L1_HEYCO</name>
<organism evidence="1 2">
    <name type="scientific">Heyndrickxia coagulans</name>
    <name type="common">Weizmannia coagulans</name>
    <dbReference type="NCBI Taxonomy" id="1398"/>
    <lineage>
        <taxon>Bacteria</taxon>
        <taxon>Bacillati</taxon>
        <taxon>Bacillota</taxon>
        <taxon>Bacilli</taxon>
        <taxon>Bacillales</taxon>
        <taxon>Bacillaceae</taxon>
        <taxon>Heyndrickxia</taxon>
    </lineage>
</organism>
<protein>
    <submittedName>
        <fullName evidence="1">Uncharacterized protein</fullName>
    </submittedName>
</protein>
<proteinExistence type="predicted"/>
<evidence type="ECO:0000313" key="1">
    <source>
        <dbReference type="EMBL" id="KYC65386.1"/>
    </source>
</evidence>
<sequence>MQTCSSPFCLYFNHSSFHLAIGFVKLFSCPRLQNFSGVLYWH</sequence>